<name>A0ABU6GQ09_9BACL</name>
<evidence type="ECO:0000256" key="1">
    <source>
        <dbReference type="SAM" id="Phobius"/>
    </source>
</evidence>
<evidence type="ECO:0000313" key="4">
    <source>
        <dbReference type="Proteomes" id="UP001344632"/>
    </source>
</evidence>
<dbReference type="InterPro" id="IPR049293">
    <property type="entry name" value="DUF6843"/>
</dbReference>
<dbReference type="EMBL" id="JARLKZ010000005">
    <property type="protein sequence ID" value="MEC0240232.1"/>
    <property type="molecule type" value="Genomic_DNA"/>
</dbReference>
<feature type="domain" description="DUF6843" evidence="2">
    <location>
        <begin position="34"/>
        <end position="140"/>
    </location>
</feature>
<dbReference type="Pfam" id="PF20862">
    <property type="entry name" value="DUF6843"/>
    <property type="match status" value="1"/>
</dbReference>
<reference evidence="3 4" key="1">
    <citation type="submission" date="2023-03" db="EMBL/GenBank/DDBJ databases">
        <title>Bacillus Genome Sequencing.</title>
        <authorList>
            <person name="Dunlap C."/>
        </authorList>
    </citation>
    <scope>NUCLEOTIDE SEQUENCE [LARGE SCALE GENOMIC DNA]</scope>
    <source>
        <strain evidence="3 4">BD-525</strain>
    </source>
</reference>
<keyword evidence="4" id="KW-1185">Reference proteome</keyword>
<feature type="transmembrane region" description="Helical" evidence="1">
    <location>
        <begin position="7"/>
        <end position="29"/>
    </location>
</feature>
<gene>
    <name evidence="3" type="ORF">P4H66_10270</name>
</gene>
<evidence type="ECO:0000313" key="3">
    <source>
        <dbReference type="EMBL" id="MEC0240232.1"/>
    </source>
</evidence>
<dbReference type="Proteomes" id="UP001344632">
    <property type="component" value="Unassembled WGS sequence"/>
</dbReference>
<accession>A0ABU6GQ09</accession>
<proteinExistence type="predicted"/>
<protein>
    <recommendedName>
        <fullName evidence="2">DUF6843 domain-containing protein</fullName>
    </recommendedName>
</protein>
<organism evidence="3 4">
    <name type="scientific">Paenibacillus dokdonensis</name>
    <dbReference type="NCBI Taxonomy" id="2567944"/>
    <lineage>
        <taxon>Bacteria</taxon>
        <taxon>Bacillati</taxon>
        <taxon>Bacillota</taxon>
        <taxon>Bacilli</taxon>
        <taxon>Bacillales</taxon>
        <taxon>Paenibacillaceae</taxon>
        <taxon>Paenibacillus</taxon>
    </lineage>
</organism>
<keyword evidence="1" id="KW-0472">Membrane</keyword>
<keyword evidence="1" id="KW-0812">Transmembrane</keyword>
<keyword evidence="1" id="KW-1133">Transmembrane helix</keyword>
<evidence type="ECO:0000259" key="2">
    <source>
        <dbReference type="Pfam" id="PF20862"/>
    </source>
</evidence>
<comment type="caution">
    <text evidence="3">The sequence shown here is derived from an EMBL/GenBank/DDBJ whole genome shotgun (WGS) entry which is preliminary data.</text>
</comment>
<dbReference type="RefSeq" id="WP_326087699.1">
    <property type="nucleotide sequence ID" value="NZ_JARLKZ010000005.1"/>
</dbReference>
<sequence length="144" mass="16100">MARNHKYSYRIIIIVTTIVVVFGIAIVFLPKSSSTNDIFLIPEGYEGDIQVNYNVAGAPKLEMEGKFDVIPLRADGTYDTSTPDMEYGLVTDQYYYVDQNGRRTPIDHSCIHVKGNGTSEVGSIITKHQYLEVTRTKCGSWGTL</sequence>